<dbReference type="RefSeq" id="WP_209367855.1">
    <property type="nucleotide sequence ID" value="NZ_CP046956.1"/>
</dbReference>
<protein>
    <submittedName>
        <fullName evidence="5">GNAT family N-acetyltransferase</fullName>
    </submittedName>
</protein>
<keyword evidence="2" id="KW-0012">Acyltransferase</keyword>
<dbReference type="InterPro" id="IPR016181">
    <property type="entry name" value="Acyl_CoA_acyltransferase"/>
</dbReference>
<dbReference type="PANTHER" id="PTHR43792:SF8">
    <property type="entry name" value="[RIBOSOMAL PROTEIN US5]-ALANINE N-ACETYLTRANSFERASE"/>
    <property type="match status" value="1"/>
</dbReference>
<evidence type="ECO:0000259" key="4">
    <source>
        <dbReference type="PROSITE" id="PS51186"/>
    </source>
</evidence>
<evidence type="ECO:0000313" key="6">
    <source>
        <dbReference type="Proteomes" id="UP000665043"/>
    </source>
</evidence>
<evidence type="ECO:0000256" key="3">
    <source>
        <dbReference type="ARBA" id="ARBA00038502"/>
    </source>
</evidence>
<comment type="similarity">
    <text evidence="3">Belongs to the acetyltransferase family. RimJ subfamily.</text>
</comment>
<accession>A0ABX7VS94</accession>
<evidence type="ECO:0000256" key="1">
    <source>
        <dbReference type="ARBA" id="ARBA00022679"/>
    </source>
</evidence>
<dbReference type="InterPro" id="IPR000182">
    <property type="entry name" value="GNAT_dom"/>
</dbReference>
<keyword evidence="1" id="KW-0808">Transferase</keyword>
<proteinExistence type="inferred from homology"/>
<dbReference type="Proteomes" id="UP000665043">
    <property type="component" value="Chromosome"/>
</dbReference>
<dbReference type="Pfam" id="PF13302">
    <property type="entry name" value="Acetyltransf_3"/>
    <property type="match status" value="1"/>
</dbReference>
<organism evidence="5 6">
    <name type="scientific">Sediminibacillus dalangtanensis</name>
    <dbReference type="NCBI Taxonomy" id="2729421"/>
    <lineage>
        <taxon>Bacteria</taxon>
        <taxon>Bacillati</taxon>
        <taxon>Bacillota</taxon>
        <taxon>Bacilli</taxon>
        <taxon>Bacillales</taxon>
        <taxon>Bacillaceae</taxon>
        <taxon>Sediminibacillus</taxon>
    </lineage>
</organism>
<dbReference type="PROSITE" id="PS51186">
    <property type="entry name" value="GNAT"/>
    <property type="match status" value="1"/>
</dbReference>
<evidence type="ECO:0000256" key="2">
    <source>
        <dbReference type="ARBA" id="ARBA00023315"/>
    </source>
</evidence>
<dbReference type="InterPro" id="IPR051531">
    <property type="entry name" value="N-acetyltransferase"/>
</dbReference>
<keyword evidence="6" id="KW-1185">Reference proteome</keyword>
<dbReference type="PANTHER" id="PTHR43792">
    <property type="entry name" value="GNAT FAMILY, PUTATIVE (AFU_ORTHOLOGUE AFUA_3G00765)-RELATED-RELATED"/>
    <property type="match status" value="1"/>
</dbReference>
<dbReference type="SUPFAM" id="SSF55729">
    <property type="entry name" value="Acyl-CoA N-acyltransferases (Nat)"/>
    <property type="match status" value="1"/>
</dbReference>
<gene>
    <name evidence="5" type="ORF">ERJ70_05830</name>
</gene>
<evidence type="ECO:0000313" key="5">
    <source>
        <dbReference type="EMBL" id="QTM98859.1"/>
    </source>
</evidence>
<name>A0ABX7VS94_9BACI</name>
<dbReference type="Gene3D" id="3.40.630.30">
    <property type="match status" value="1"/>
</dbReference>
<sequence length="179" mass="20606">MNLKGEMLFLRELKRKDWLDVHAYAALPESSSFQPWGPNTEEQSRQYVNQCMQEACVSPRHRYALAITLSGTGEMVGCCELKLRDVVNKTGELSYIVHPKYWGRGIASEASDLMVSYGFCQLGLHRIIATCDPRNKGSKRVLEKLGMKKEGLLRENIKPEMEWRDSLLFSILDSEWKKY</sequence>
<dbReference type="CDD" id="cd04301">
    <property type="entry name" value="NAT_SF"/>
    <property type="match status" value="1"/>
</dbReference>
<dbReference type="EMBL" id="CP046956">
    <property type="protein sequence ID" value="QTM98859.1"/>
    <property type="molecule type" value="Genomic_DNA"/>
</dbReference>
<reference evidence="5 6" key="1">
    <citation type="submission" date="2019-12" db="EMBL/GenBank/DDBJ databases">
        <title>The whole genome sequencing of a strain isolated from a Mars analog, Dalangtan Playa.</title>
        <authorList>
            <person name="Huang T."/>
        </authorList>
    </citation>
    <scope>NUCLEOTIDE SEQUENCE [LARGE SCALE GENOMIC DNA]</scope>
    <source>
        <strain evidence="5 6">DP4-553-S</strain>
    </source>
</reference>
<feature type="domain" description="N-acetyltransferase" evidence="4">
    <location>
        <begin position="8"/>
        <end position="166"/>
    </location>
</feature>